<feature type="compositionally biased region" description="Basic residues" evidence="1">
    <location>
        <begin position="368"/>
        <end position="380"/>
    </location>
</feature>
<feature type="compositionally biased region" description="Low complexity" evidence="1">
    <location>
        <begin position="577"/>
        <end position="594"/>
    </location>
</feature>
<name>I0YIY4_COCSC</name>
<feature type="compositionally biased region" description="Basic and acidic residues" evidence="1">
    <location>
        <begin position="244"/>
        <end position="256"/>
    </location>
</feature>
<feature type="compositionally biased region" description="Gly residues" evidence="1">
    <location>
        <begin position="500"/>
        <end position="511"/>
    </location>
</feature>
<feature type="compositionally biased region" description="Low complexity" evidence="1">
    <location>
        <begin position="279"/>
        <end position="289"/>
    </location>
</feature>
<evidence type="ECO:0008006" key="4">
    <source>
        <dbReference type="Google" id="ProtNLM"/>
    </source>
</evidence>
<dbReference type="Proteomes" id="UP000007264">
    <property type="component" value="Unassembled WGS sequence"/>
</dbReference>
<accession>I0YIY4</accession>
<sequence length="610" mass="64151">MQTQGRLDDLSEDSLSDAKLGWGSRKLLGLINVSESALPLRVAPLLSDSSAAICSAGAPATSGNFCGAHLLDLPASEMRVNWKRRRRRRQANVGTLPDAHSQTAVNAQTVNHSPFCSPAKRLSLGSGVACILGKSLGVRRTNFGHATYQYLCPIPAVSWQLERQGCSVAFPSLLDAPGEAASRHSSGGARFVPGPDLVYTIPASVLCFDERMGDRGRAWGQPVRDRNTAQRPGAQDWSQLEPYEEGRAGDLPTDDRALFGDFASQLLEDADRLAPSRTQQQAGQQLRLRGAGEHASNDPPAEVEISGPDGPRHGAPPYIGRSCSSSGTSSLQEGNRSAADASMDAGGPSGEAEPSEAAQGEISQGSGVRKKGKKRGKKKLPVPDLDAIKDPSERRRQRRLVKNRNTAAASRQMPLVLQGEQKPTKLRLRERKQREFDELKARTDFLTEDNASLQQQLASRNAEIARLQREISGLTGRPAASAAAASASAAAGGASPRDGYSGGGGSQGGPSSGQALQRQRGGGSVSSAAGAEWPQPALTASGVGGGSVPGYTMGVDGQFLRLRPGYPLLPPPEHEGAQGSHAEAGEEAQGSAQQDGRGRPGFRSTRSGPP</sequence>
<dbReference type="KEGG" id="csl:COCSUDRAFT_60320"/>
<evidence type="ECO:0000256" key="1">
    <source>
        <dbReference type="SAM" id="MobiDB-lite"/>
    </source>
</evidence>
<dbReference type="EMBL" id="AGSI01000024">
    <property type="protein sequence ID" value="EIE18353.1"/>
    <property type="molecule type" value="Genomic_DNA"/>
</dbReference>
<dbReference type="STRING" id="574566.I0YIY4"/>
<feature type="compositionally biased region" description="Low complexity" evidence="1">
    <location>
        <begin position="479"/>
        <end position="499"/>
    </location>
</feature>
<proteinExistence type="predicted"/>
<comment type="caution">
    <text evidence="2">The sequence shown here is derived from an EMBL/GenBank/DDBJ whole genome shotgun (WGS) entry which is preliminary data.</text>
</comment>
<feature type="region of interest" description="Disordered" evidence="1">
    <location>
        <begin position="271"/>
        <end position="433"/>
    </location>
</feature>
<evidence type="ECO:0000313" key="2">
    <source>
        <dbReference type="EMBL" id="EIE18353.1"/>
    </source>
</evidence>
<dbReference type="AlphaFoldDB" id="I0YIY4"/>
<feature type="region of interest" description="Disordered" evidence="1">
    <location>
        <begin position="475"/>
        <end position="610"/>
    </location>
</feature>
<feature type="compositionally biased region" description="Basic and acidic residues" evidence="1">
    <location>
        <begin position="217"/>
        <end position="228"/>
    </location>
</feature>
<gene>
    <name evidence="2" type="ORF">COCSUDRAFT_60320</name>
</gene>
<keyword evidence="3" id="KW-1185">Reference proteome</keyword>
<organism evidence="2 3">
    <name type="scientific">Coccomyxa subellipsoidea (strain C-169)</name>
    <name type="common">Green microalga</name>
    <dbReference type="NCBI Taxonomy" id="574566"/>
    <lineage>
        <taxon>Eukaryota</taxon>
        <taxon>Viridiplantae</taxon>
        <taxon>Chlorophyta</taxon>
        <taxon>core chlorophytes</taxon>
        <taxon>Trebouxiophyceae</taxon>
        <taxon>Trebouxiophyceae incertae sedis</taxon>
        <taxon>Coccomyxaceae</taxon>
        <taxon>Coccomyxa</taxon>
        <taxon>Coccomyxa subellipsoidea</taxon>
    </lineage>
</organism>
<evidence type="ECO:0000313" key="3">
    <source>
        <dbReference type="Proteomes" id="UP000007264"/>
    </source>
</evidence>
<dbReference type="OrthoDB" id="520981at2759"/>
<dbReference type="GeneID" id="17036264"/>
<dbReference type="RefSeq" id="XP_005642897.1">
    <property type="nucleotide sequence ID" value="XM_005642840.1"/>
</dbReference>
<reference evidence="2 3" key="1">
    <citation type="journal article" date="2012" name="Genome Biol.">
        <title>The genome of the polar eukaryotic microalga coccomyxa subellipsoidea reveals traits of cold adaptation.</title>
        <authorList>
            <person name="Blanc G."/>
            <person name="Agarkova I."/>
            <person name="Grimwood J."/>
            <person name="Kuo A."/>
            <person name="Brueggeman A."/>
            <person name="Dunigan D."/>
            <person name="Gurnon J."/>
            <person name="Ladunga I."/>
            <person name="Lindquist E."/>
            <person name="Lucas S."/>
            <person name="Pangilinan J."/>
            <person name="Proschold T."/>
            <person name="Salamov A."/>
            <person name="Schmutz J."/>
            <person name="Weeks D."/>
            <person name="Yamada T."/>
            <person name="Claverie J.M."/>
            <person name="Grigoriev I."/>
            <person name="Van Etten J."/>
            <person name="Lomsadze A."/>
            <person name="Borodovsky M."/>
        </authorList>
    </citation>
    <scope>NUCLEOTIDE SEQUENCE [LARGE SCALE GENOMIC DNA]</scope>
    <source>
        <strain evidence="2 3">C-169</strain>
    </source>
</reference>
<protein>
    <recommendedName>
        <fullName evidence="4">BZIP domain-containing protein</fullName>
    </recommendedName>
</protein>
<feature type="region of interest" description="Disordered" evidence="1">
    <location>
        <begin position="217"/>
        <end position="256"/>
    </location>
</feature>